<dbReference type="PANTHER" id="PTHR14389">
    <property type="entry name" value="SI:CH1073-475A24.1"/>
    <property type="match status" value="1"/>
</dbReference>
<feature type="region of interest" description="Disordered" evidence="1">
    <location>
        <begin position="145"/>
        <end position="175"/>
    </location>
</feature>
<feature type="compositionally biased region" description="Basic and acidic residues" evidence="1">
    <location>
        <begin position="147"/>
        <end position="157"/>
    </location>
</feature>
<evidence type="ECO:0008006" key="4">
    <source>
        <dbReference type="Google" id="ProtNLM"/>
    </source>
</evidence>
<feature type="region of interest" description="Disordered" evidence="1">
    <location>
        <begin position="11"/>
        <end position="118"/>
    </location>
</feature>
<reference evidence="2" key="1">
    <citation type="journal article" date="2021" name="Genome Biol. Evol.">
        <title>A High-Quality Reference Genome for a Parasitic Bivalve with Doubly Uniparental Inheritance (Bivalvia: Unionida).</title>
        <authorList>
            <person name="Smith C.H."/>
        </authorList>
    </citation>
    <scope>NUCLEOTIDE SEQUENCE</scope>
    <source>
        <strain evidence="2">CHS0354</strain>
    </source>
</reference>
<proteinExistence type="predicted"/>
<reference evidence="2" key="2">
    <citation type="journal article" date="2021" name="Genome Biol. Evol.">
        <title>Developing a high-quality reference genome for a parasitic bivalve with doubly uniparental inheritance (Bivalvia: Unionida).</title>
        <authorList>
            <person name="Smith C.H."/>
        </authorList>
    </citation>
    <scope>NUCLEOTIDE SEQUENCE</scope>
    <source>
        <strain evidence="2">CHS0354</strain>
        <tissue evidence="2">Mantle</tissue>
    </source>
</reference>
<dbReference type="SUPFAM" id="SSF50494">
    <property type="entry name" value="Trypsin-like serine proteases"/>
    <property type="match status" value="1"/>
</dbReference>
<sequence length="489" mass="55484">MRCCCLGKKKYEEVKGKTKKPENHENSVRKSQQESEEIDNDTSSSIVTSGSGPRDTTPARNNPTEDSERKKKNIQEELVQRNTKKIEHGNTSDSDDSSRDFPKMVGPESGSKGNQGGVVTCNITGKYIQFGKNSTIKEYNITKKKKDYPSKEGKESRTTSPPYQDTNYSTESSISSEQTYAIPRWPLLHDHQPPPGNLKAQFDRTDAVYNQRLIVNLASSIGIIKSSSTCGTGFRVGPNYVMTAKHVKDGILKAVPVHIAQQQQPINNFLSDTSVYIDFSYEIPNQPVDENCKFFFEPDVVFENEDLDVAILKLRPNANDYPPPLINFSELREMDENLYFIGHSRADIKKMDKFSCVQLTPYQISALHNWRFNNIRPPLGGFDGVEDQHHQLLHCTFEKGAWGAPGVWISPADHMPYVVLMLLRGFPDWYYDEKAPQELKFAIPKHYCVEQGVCMLEIYNAMMQKNPFLCQEIFHYNPAVLSAPTCEND</sequence>
<name>A0AAE0SU14_9BIVA</name>
<dbReference type="PANTHER" id="PTHR14389:SF3">
    <property type="entry name" value="PROTEIN FAM111A-LIKE"/>
    <property type="match status" value="1"/>
</dbReference>
<dbReference type="Proteomes" id="UP001195483">
    <property type="component" value="Unassembled WGS sequence"/>
</dbReference>
<accession>A0AAE0SU14</accession>
<dbReference type="AlphaFoldDB" id="A0AAE0SU14"/>
<dbReference type="Pfam" id="PF13365">
    <property type="entry name" value="Trypsin_2"/>
    <property type="match status" value="1"/>
</dbReference>
<dbReference type="Gene3D" id="2.40.10.10">
    <property type="entry name" value="Trypsin-like serine proteases"/>
    <property type="match status" value="1"/>
</dbReference>
<organism evidence="2 3">
    <name type="scientific">Potamilus streckersoni</name>
    <dbReference type="NCBI Taxonomy" id="2493646"/>
    <lineage>
        <taxon>Eukaryota</taxon>
        <taxon>Metazoa</taxon>
        <taxon>Spiralia</taxon>
        <taxon>Lophotrochozoa</taxon>
        <taxon>Mollusca</taxon>
        <taxon>Bivalvia</taxon>
        <taxon>Autobranchia</taxon>
        <taxon>Heteroconchia</taxon>
        <taxon>Palaeoheterodonta</taxon>
        <taxon>Unionida</taxon>
        <taxon>Unionoidea</taxon>
        <taxon>Unionidae</taxon>
        <taxon>Ambleminae</taxon>
        <taxon>Lampsilini</taxon>
        <taxon>Potamilus</taxon>
    </lineage>
</organism>
<evidence type="ECO:0000256" key="1">
    <source>
        <dbReference type="SAM" id="MobiDB-lite"/>
    </source>
</evidence>
<keyword evidence="3" id="KW-1185">Reference proteome</keyword>
<protein>
    <recommendedName>
        <fullName evidence="4">Serine protease</fullName>
    </recommendedName>
</protein>
<comment type="caution">
    <text evidence="2">The sequence shown here is derived from an EMBL/GenBank/DDBJ whole genome shotgun (WGS) entry which is preliminary data.</text>
</comment>
<feature type="compositionally biased region" description="Basic and acidic residues" evidence="1">
    <location>
        <begin position="11"/>
        <end position="33"/>
    </location>
</feature>
<feature type="compositionally biased region" description="Basic and acidic residues" evidence="1">
    <location>
        <begin position="66"/>
        <end position="102"/>
    </location>
</feature>
<evidence type="ECO:0000313" key="2">
    <source>
        <dbReference type="EMBL" id="KAK3598089.1"/>
    </source>
</evidence>
<dbReference type="EMBL" id="JAEAOA010002170">
    <property type="protein sequence ID" value="KAK3598089.1"/>
    <property type="molecule type" value="Genomic_DNA"/>
</dbReference>
<dbReference type="InterPro" id="IPR043504">
    <property type="entry name" value="Peptidase_S1_PA_chymotrypsin"/>
</dbReference>
<reference evidence="2" key="3">
    <citation type="submission" date="2023-05" db="EMBL/GenBank/DDBJ databases">
        <authorList>
            <person name="Smith C.H."/>
        </authorList>
    </citation>
    <scope>NUCLEOTIDE SEQUENCE</scope>
    <source>
        <strain evidence="2">CHS0354</strain>
        <tissue evidence="2">Mantle</tissue>
    </source>
</reference>
<evidence type="ECO:0000313" key="3">
    <source>
        <dbReference type="Proteomes" id="UP001195483"/>
    </source>
</evidence>
<dbReference type="InterPro" id="IPR009003">
    <property type="entry name" value="Peptidase_S1_PA"/>
</dbReference>
<gene>
    <name evidence="2" type="ORF">CHS0354_036985</name>
</gene>
<feature type="compositionally biased region" description="Polar residues" evidence="1">
    <location>
        <begin position="41"/>
        <end position="51"/>
    </location>
</feature>
<feature type="compositionally biased region" description="Polar residues" evidence="1">
    <location>
        <begin position="158"/>
        <end position="175"/>
    </location>
</feature>